<dbReference type="GO" id="GO:0000160">
    <property type="term" value="P:phosphorelay signal transduction system"/>
    <property type="evidence" value="ECO:0007669"/>
    <property type="project" value="InterPro"/>
</dbReference>
<dbReference type="InterPro" id="IPR029787">
    <property type="entry name" value="Nucleotide_cyclase"/>
</dbReference>
<sequence>MTAAAIRVLVVDDNASGRYVTVHTLQRAGYVVSESSSGAEALRLLIAPRAGAPHADGADQMNPERPDLIVLDVNMPDMDGFEVCRRIKADTASEQIPILMTSASYLTAENTAHGLNLGADAYLAHPIEPPVLIATLRALLRVRAAEAEVRHLNLTLEQRVKERTRDLQRLSEELQAQVRELEERNTEAKVLSELSELLQTCFSFSEIEQVVSQHVALLFPGVPGKLYSYGASKDTLEELVAWNGESTSTFLLRPEECWGLRRGRLFASAEGELKCYHHQPTGSTLCVPILAQGDTVGLLSLEGRAAFPQPQQHLAQTVAEIVAIAMVNLRLRETLRQQSIRDPLTGLFNRRYLEETFERASRRAEQNGEAIGLIMLDIDDFKTFNDRHGREAGDALLKALGEVLQENGRAEAVACRYEGGEFTLLLPGATQQQTVDQAERIREGVVTLQVMHQERVLEGVSISLGVATFPNHGRALPALVRAADQALYRAKREGRNCVVNAE</sequence>
<dbReference type="GO" id="GO:0016301">
    <property type="term" value="F:kinase activity"/>
    <property type="evidence" value="ECO:0007669"/>
    <property type="project" value="UniProtKB-KW"/>
</dbReference>
<dbReference type="Pfam" id="PF00072">
    <property type="entry name" value="Response_reg"/>
    <property type="match status" value="1"/>
</dbReference>
<keyword evidence="2" id="KW-0418">Kinase</keyword>
<feature type="domain" description="GGDEF" evidence="6">
    <location>
        <begin position="369"/>
        <end position="502"/>
    </location>
</feature>
<dbReference type="PANTHER" id="PTHR45138:SF9">
    <property type="entry name" value="DIGUANYLATE CYCLASE DGCM-RELATED"/>
    <property type="match status" value="1"/>
</dbReference>
<dbReference type="GO" id="GO:1902201">
    <property type="term" value="P:negative regulation of bacterial-type flagellum-dependent cell motility"/>
    <property type="evidence" value="ECO:0007669"/>
    <property type="project" value="TreeGrafter"/>
</dbReference>
<evidence type="ECO:0000256" key="2">
    <source>
        <dbReference type="ARBA" id="ARBA00022777"/>
    </source>
</evidence>
<dbReference type="AlphaFoldDB" id="A0A918CGA4"/>
<comment type="caution">
    <text evidence="7">The sequence shown here is derived from an EMBL/GenBank/DDBJ whole genome shotgun (WGS) entry which is preliminary data.</text>
</comment>
<dbReference type="SUPFAM" id="SSF55073">
    <property type="entry name" value="Nucleotide cyclase"/>
    <property type="match status" value="1"/>
</dbReference>
<evidence type="ECO:0000256" key="4">
    <source>
        <dbReference type="SAM" id="Coils"/>
    </source>
</evidence>
<keyword evidence="3" id="KW-0597">Phosphoprotein</keyword>
<keyword evidence="4" id="KW-0175">Coiled coil</keyword>
<evidence type="ECO:0008006" key="9">
    <source>
        <dbReference type="Google" id="ProtNLM"/>
    </source>
</evidence>
<feature type="modified residue" description="4-aspartylphosphate" evidence="3">
    <location>
        <position position="72"/>
    </location>
</feature>
<reference evidence="7" key="1">
    <citation type="journal article" date="2014" name="Int. J. Syst. Evol. Microbiol.">
        <title>Complete genome sequence of Corynebacterium casei LMG S-19264T (=DSM 44701T), isolated from a smear-ripened cheese.</title>
        <authorList>
            <consortium name="US DOE Joint Genome Institute (JGI-PGF)"/>
            <person name="Walter F."/>
            <person name="Albersmeier A."/>
            <person name="Kalinowski J."/>
            <person name="Ruckert C."/>
        </authorList>
    </citation>
    <scope>NUCLEOTIDE SEQUENCE</scope>
    <source>
        <strain evidence="7">JCM 31311</strain>
    </source>
</reference>
<dbReference type="PROSITE" id="PS50110">
    <property type="entry name" value="RESPONSE_REGULATORY"/>
    <property type="match status" value="1"/>
</dbReference>
<evidence type="ECO:0000313" key="8">
    <source>
        <dbReference type="Proteomes" id="UP000603865"/>
    </source>
</evidence>
<dbReference type="CDD" id="cd01949">
    <property type="entry name" value="GGDEF"/>
    <property type="match status" value="1"/>
</dbReference>
<dbReference type="SUPFAM" id="SSF52172">
    <property type="entry name" value="CheY-like"/>
    <property type="match status" value="1"/>
</dbReference>
<feature type="domain" description="Response regulatory" evidence="5">
    <location>
        <begin position="7"/>
        <end position="140"/>
    </location>
</feature>
<accession>A0A918CGA4</accession>
<dbReference type="SUPFAM" id="SSF55781">
    <property type="entry name" value="GAF domain-like"/>
    <property type="match status" value="1"/>
</dbReference>
<dbReference type="EMBL" id="BMQL01000031">
    <property type="protein sequence ID" value="GGR23651.1"/>
    <property type="molecule type" value="Genomic_DNA"/>
</dbReference>
<dbReference type="PANTHER" id="PTHR45138">
    <property type="entry name" value="REGULATORY COMPONENTS OF SENSORY TRANSDUCTION SYSTEM"/>
    <property type="match status" value="1"/>
</dbReference>
<dbReference type="InterPro" id="IPR050469">
    <property type="entry name" value="Diguanylate_Cyclase"/>
</dbReference>
<dbReference type="InterPro" id="IPR011006">
    <property type="entry name" value="CheY-like_superfamily"/>
</dbReference>
<dbReference type="Proteomes" id="UP000603865">
    <property type="component" value="Unassembled WGS sequence"/>
</dbReference>
<reference evidence="7" key="2">
    <citation type="submission" date="2020-09" db="EMBL/GenBank/DDBJ databases">
        <authorList>
            <person name="Sun Q."/>
            <person name="Ohkuma M."/>
        </authorList>
    </citation>
    <scope>NUCLEOTIDE SEQUENCE</scope>
    <source>
        <strain evidence="7">JCM 31311</strain>
    </source>
</reference>
<dbReference type="PROSITE" id="PS50887">
    <property type="entry name" value="GGDEF"/>
    <property type="match status" value="1"/>
</dbReference>
<feature type="coiled-coil region" evidence="4">
    <location>
        <begin position="153"/>
        <end position="191"/>
    </location>
</feature>
<evidence type="ECO:0000313" key="7">
    <source>
        <dbReference type="EMBL" id="GGR23651.1"/>
    </source>
</evidence>
<proteinExistence type="predicted"/>
<dbReference type="Gene3D" id="3.30.450.40">
    <property type="match status" value="1"/>
</dbReference>
<dbReference type="InterPro" id="IPR001789">
    <property type="entry name" value="Sig_transdc_resp-reg_receiver"/>
</dbReference>
<evidence type="ECO:0000259" key="6">
    <source>
        <dbReference type="PROSITE" id="PS50887"/>
    </source>
</evidence>
<organism evidence="7 8">
    <name type="scientific">Deinococcus ruber</name>
    <dbReference type="NCBI Taxonomy" id="1848197"/>
    <lineage>
        <taxon>Bacteria</taxon>
        <taxon>Thermotogati</taxon>
        <taxon>Deinococcota</taxon>
        <taxon>Deinococci</taxon>
        <taxon>Deinococcales</taxon>
        <taxon>Deinococcaceae</taxon>
        <taxon>Deinococcus</taxon>
    </lineage>
</organism>
<evidence type="ECO:0000259" key="5">
    <source>
        <dbReference type="PROSITE" id="PS50110"/>
    </source>
</evidence>
<dbReference type="SMART" id="SM00448">
    <property type="entry name" value="REC"/>
    <property type="match status" value="1"/>
</dbReference>
<dbReference type="InterPro" id="IPR003018">
    <property type="entry name" value="GAF"/>
</dbReference>
<dbReference type="InterPro" id="IPR029016">
    <property type="entry name" value="GAF-like_dom_sf"/>
</dbReference>
<evidence type="ECO:0000256" key="3">
    <source>
        <dbReference type="PROSITE-ProRule" id="PRU00169"/>
    </source>
</evidence>
<dbReference type="SMART" id="SM00267">
    <property type="entry name" value="GGDEF"/>
    <property type="match status" value="1"/>
</dbReference>
<gene>
    <name evidence="7" type="ORF">GCM10008957_39410</name>
</gene>
<dbReference type="GO" id="GO:0052621">
    <property type="term" value="F:diguanylate cyclase activity"/>
    <property type="evidence" value="ECO:0007669"/>
    <property type="project" value="TreeGrafter"/>
</dbReference>
<dbReference type="Pfam" id="PF01590">
    <property type="entry name" value="GAF"/>
    <property type="match status" value="1"/>
</dbReference>
<dbReference type="Pfam" id="PF00990">
    <property type="entry name" value="GGDEF"/>
    <property type="match status" value="1"/>
</dbReference>
<dbReference type="Gene3D" id="3.30.70.270">
    <property type="match status" value="1"/>
</dbReference>
<dbReference type="Gene3D" id="3.40.50.2300">
    <property type="match status" value="1"/>
</dbReference>
<dbReference type="InterPro" id="IPR000160">
    <property type="entry name" value="GGDEF_dom"/>
</dbReference>
<dbReference type="SMART" id="SM00065">
    <property type="entry name" value="GAF"/>
    <property type="match status" value="1"/>
</dbReference>
<dbReference type="GO" id="GO:0043709">
    <property type="term" value="P:cell adhesion involved in single-species biofilm formation"/>
    <property type="evidence" value="ECO:0007669"/>
    <property type="project" value="TreeGrafter"/>
</dbReference>
<dbReference type="FunFam" id="3.30.70.270:FF:000001">
    <property type="entry name" value="Diguanylate cyclase domain protein"/>
    <property type="match status" value="1"/>
</dbReference>
<dbReference type="InterPro" id="IPR043128">
    <property type="entry name" value="Rev_trsase/Diguanyl_cyclase"/>
</dbReference>
<name>A0A918CGA4_9DEIO</name>
<evidence type="ECO:0000256" key="1">
    <source>
        <dbReference type="ARBA" id="ARBA00022679"/>
    </source>
</evidence>
<dbReference type="NCBIfam" id="TIGR00254">
    <property type="entry name" value="GGDEF"/>
    <property type="match status" value="1"/>
</dbReference>
<protein>
    <recommendedName>
        <fullName evidence="9">Diguanylate cyclase</fullName>
    </recommendedName>
</protein>
<keyword evidence="8" id="KW-1185">Reference proteome</keyword>
<dbReference type="GO" id="GO:0005886">
    <property type="term" value="C:plasma membrane"/>
    <property type="evidence" value="ECO:0007669"/>
    <property type="project" value="TreeGrafter"/>
</dbReference>
<keyword evidence="1" id="KW-0808">Transferase</keyword>